<proteinExistence type="inferred from homology"/>
<feature type="binding site" evidence="11">
    <location>
        <position position="8"/>
    </location>
    <ligand>
        <name>Mg(2+)</name>
        <dbReference type="ChEBI" id="CHEBI:18420"/>
    </ligand>
</feature>
<reference evidence="13" key="2">
    <citation type="submission" date="2020-09" db="EMBL/GenBank/DDBJ databases">
        <authorList>
            <person name="Sun Q."/>
            <person name="Zhou Y."/>
        </authorList>
    </citation>
    <scope>NUCLEOTIDE SEQUENCE</scope>
    <source>
        <strain evidence="13">CGMCC 1.12698</strain>
    </source>
</reference>
<dbReference type="NCBIfam" id="TIGR00556">
    <property type="entry name" value="pantethn_trn"/>
    <property type="match status" value="1"/>
</dbReference>
<comment type="function">
    <text evidence="11">Transfers the 4'-phosphopantetheine moiety from coenzyme A to a Ser of acyl-carrier-protein.</text>
</comment>
<feature type="binding site" evidence="11">
    <location>
        <position position="57"/>
    </location>
    <ligand>
        <name>Mg(2+)</name>
        <dbReference type="ChEBI" id="CHEBI:18420"/>
    </ligand>
</feature>
<keyword evidence="9 11" id="KW-0443">Lipid metabolism</keyword>
<dbReference type="EMBL" id="BMFK01000010">
    <property type="protein sequence ID" value="GGE85555.1"/>
    <property type="molecule type" value="Genomic_DNA"/>
</dbReference>
<dbReference type="Proteomes" id="UP000605259">
    <property type="component" value="Unassembled WGS sequence"/>
</dbReference>
<dbReference type="GO" id="GO:0005829">
    <property type="term" value="C:cytosol"/>
    <property type="evidence" value="ECO:0007669"/>
    <property type="project" value="TreeGrafter"/>
</dbReference>
<evidence type="ECO:0000256" key="7">
    <source>
        <dbReference type="ARBA" id="ARBA00022832"/>
    </source>
</evidence>
<comment type="similarity">
    <text evidence="11">Belongs to the P-Pant transferase superfamily. AcpS family.</text>
</comment>
<evidence type="ECO:0000256" key="9">
    <source>
        <dbReference type="ARBA" id="ARBA00023098"/>
    </source>
</evidence>
<keyword evidence="5 11" id="KW-0808">Transferase</keyword>
<dbReference type="NCBIfam" id="TIGR00516">
    <property type="entry name" value="acpS"/>
    <property type="match status" value="1"/>
</dbReference>
<comment type="subcellular location">
    <subcellularLocation>
        <location evidence="11">Cytoplasm</location>
    </subcellularLocation>
</comment>
<dbReference type="GO" id="GO:0000287">
    <property type="term" value="F:magnesium ion binding"/>
    <property type="evidence" value="ECO:0007669"/>
    <property type="project" value="UniProtKB-UniRule"/>
</dbReference>
<dbReference type="EC" id="2.7.8.7" evidence="11"/>
<dbReference type="GO" id="GO:0019878">
    <property type="term" value="P:lysine biosynthetic process via aminoadipic acid"/>
    <property type="evidence" value="ECO:0007669"/>
    <property type="project" value="TreeGrafter"/>
</dbReference>
<feature type="domain" description="4'-phosphopantetheinyl transferase" evidence="12">
    <location>
        <begin position="4"/>
        <end position="109"/>
    </location>
</feature>
<keyword evidence="3 11" id="KW-0963">Cytoplasm</keyword>
<name>A0A917AZG4_9BACI</name>
<keyword evidence="4 11" id="KW-0444">Lipid biosynthesis</keyword>
<keyword evidence="14" id="KW-1185">Reference proteome</keyword>
<evidence type="ECO:0000256" key="10">
    <source>
        <dbReference type="ARBA" id="ARBA00023160"/>
    </source>
</evidence>
<dbReference type="InterPro" id="IPR008278">
    <property type="entry name" value="4-PPantetheinyl_Trfase_dom"/>
</dbReference>
<evidence type="ECO:0000259" key="12">
    <source>
        <dbReference type="Pfam" id="PF01648"/>
    </source>
</evidence>
<reference evidence="13" key="1">
    <citation type="journal article" date="2014" name="Int. J. Syst. Evol. Microbiol.">
        <title>Complete genome sequence of Corynebacterium casei LMG S-19264T (=DSM 44701T), isolated from a smear-ripened cheese.</title>
        <authorList>
            <consortium name="US DOE Joint Genome Institute (JGI-PGF)"/>
            <person name="Walter F."/>
            <person name="Albersmeier A."/>
            <person name="Kalinowski J."/>
            <person name="Ruckert C."/>
        </authorList>
    </citation>
    <scope>NUCLEOTIDE SEQUENCE</scope>
    <source>
        <strain evidence="13">CGMCC 1.12698</strain>
    </source>
</reference>
<comment type="catalytic activity">
    <reaction evidence="11">
        <text>apo-[ACP] + CoA = holo-[ACP] + adenosine 3',5'-bisphosphate + H(+)</text>
        <dbReference type="Rhea" id="RHEA:12068"/>
        <dbReference type="Rhea" id="RHEA-COMP:9685"/>
        <dbReference type="Rhea" id="RHEA-COMP:9690"/>
        <dbReference type="ChEBI" id="CHEBI:15378"/>
        <dbReference type="ChEBI" id="CHEBI:29999"/>
        <dbReference type="ChEBI" id="CHEBI:57287"/>
        <dbReference type="ChEBI" id="CHEBI:58343"/>
        <dbReference type="ChEBI" id="CHEBI:64479"/>
        <dbReference type="EC" id="2.7.8.7"/>
    </reaction>
</comment>
<evidence type="ECO:0000256" key="8">
    <source>
        <dbReference type="ARBA" id="ARBA00022842"/>
    </source>
</evidence>
<dbReference type="Pfam" id="PF01648">
    <property type="entry name" value="ACPS"/>
    <property type="match status" value="1"/>
</dbReference>
<comment type="similarity">
    <text evidence="2">Belongs to the P-Pant transferase superfamily. Gsp/Sfp/HetI/AcpT family.</text>
</comment>
<gene>
    <name evidence="11 13" type="primary">acpS</name>
    <name evidence="13" type="ORF">GCM10007140_38700</name>
</gene>
<sequence>MIVGIGIDIIELERIKEMVGNSRFLDRVLTPKEKEKCMTLSEGRKVEFVAGRFAAKEAYAKANGTGIGKELSFLDMEIINEPSGKPVFRVETEHCIHLSISHSRDYAVAHVIIESLSR</sequence>
<dbReference type="GO" id="GO:0008897">
    <property type="term" value="F:holo-[acyl-carrier-protein] synthase activity"/>
    <property type="evidence" value="ECO:0007669"/>
    <property type="project" value="UniProtKB-UniRule"/>
</dbReference>
<evidence type="ECO:0000256" key="1">
    <source>
        <dbReference type="ARBA" id="ARBA00001946"/>
    </source>
</evidence>
<evidence type="ECO:0000313" key="14">
    <source>
        <dbReference type="Proteomes" id="UP000605259"/>
    </source>
</evidence>
<dbReference type="InterPro" id="IPR004568">
    <property type="entry name" value="Ppantetheine-prot_Trfase_dom"/>
</dbReference>
<evidence type="ECO:0000313" key="13">
    <source>
        <dbReference type="EMBL" id="GGE85555.1"/>
    </source>
</evidence>
<comment type="cofactor">
    <cofactor evidence="1 11">
        <name>Mg(2+)</name>
        <dbReference type="ChEBI" id="CHEBI:18420"/>
    </cofactor>
</comment>
<comment type="caution">
    <text evidence="13">The sequence shown here is derived from an EMBL/GenBank/DDBJ whole genome shotgun (WGS) entry which is preliminary data.</text>
</comment>
<evidence type="ECO:0000256" key="2">
    <source>
        <dbReference type="ARBA" id="ARBA00010990"/>
    </source>
</evidence>
<evidence type="ECO:0000256" key="4">
    <source>
        <dbReference type="ARBA" id="ARBA00022516"/>
    </source>
</evidence>
<dbReference type="InterPro" id="IPR002582">
    <property type="entry name" value="ACPS"/>
</dbReference>
<evidence type="ECO:0000256" key="11">
    <source>
        <dbReference type="HAMAP-Rule" id="MF_00101"/>
    </source>
</evidence>
<evidence type="ECO:0000256" key="5">
    <source>
        <dbReference type="ARBA" id="ARBA00022679"/>
    </source>
</evidence>
<protein>
    <recommendedName>
        <fullName evidence="11">Holo-[acyl-carrier-protein] synthase</fullName>
        <shortName evidence="11">Holo-ACP synthase</shortName>
        <ecNumber evidence="11">2.7.8.7</ecNumber>
    </recommendedName>
    <alternativeName>
        <fullName evidence="11">4'-phosphopantetheinyl transferase AcpS</fullName>
    </alternativeName>
</protein>
<dbReference type="Gene3D" id="3.90.470.20">
    <property type="entry name" value="4'-phosphopantetheinyl transferase domain"/>
    <property type="match status" value="1"/>
</dbReference>
<dbReference type="RefSeq" id="WP_188390160.1">
    <property type="nucleotide sequence ID" value="NZ_BMFK01000010.1"/>
</dbReference>
<dbReference type="AlphaFoldDB" id="A0A917AZG4"/>
<keyword evidence="6 11" id="KW-0479">Metal-binding</keyword>
<accession>A0A917AZG4</accession>
<evidence type="ECO:0000256" key="3">
    <source>
        <dbReference type="ARBA" id="ARBA00022490"/>
    </source>
</evidence>
<dbReference type="PANTHER" id="PTHR12215:SF10">
    <property type="entry name" value="L-AMINOADIPATE-SEMIALDEHYDE DEHYDROGENASE-PHOSPHOPANTETHEINYL TRANSFERASE"/>
    <property type="match status" value="1"/>
</dbReference>
<organism evidence="13 14">
    <name type="scientific">Priestia taiwanensis</name>
    <dbReference type="NCBI Taxonomy" id="1347902"/>
    <lineage>
        <taxon>Bacteria</taxon>
        <taxon>Bacillati</taxon>
        <taxon>Bacillota</taxon>
        <taxon>Bacilli</taxon>
        <taxon>Bacillales</taxon>
        <taxon>Bacillaceae</taxon>
        <taxon>Priestia</taxon>
    </lineage>
</organism>
<evidence type="ECO:0000256" key="6">
    <source>
        <dbReference type="ARBA" id="ARBA00022723"/>
    </source>
</evidence>
<dbReference type="InterPro" id="IPR050559">
    <property type="entry name" value="P-Pant_transferase_sf"/>
</dbReference>
<keyword evidence="8 11" id="KW-0460">Magnesium</keyword>
<dbReference type="GO" id="GO:0006633">
    <property type="term" value="P:fatty acid biosynthetic process"/>
    <property type="evidence" value="ECO:0007669"/>
    <property type="project" value="UniProtKB-UniRule"/>
</dbReference>
<keyword evidence="7 11" id="KW-0276">Fatty acid metabolism</keyword>
<dbReference type="InterPro" id="IPR037143">
    <property type="entry name" value="4-PPantetheinyl_Trfase_dom_sf"/>
</dbReference>
<dbReference type="HAMAP" id="MF_00101">
    <property type="entry name" value="AcpS"/>
    <property type="match status" value="1"/>
</dbReference>
<keyword evidence="10 11" id="KW-0275">Fatty acid biosynthesis</keyword>
<dbReference type="SUPFAM" id="SSF56214">
    <property type="entry name" value="4'-phosphopantetheinyl transferase"/>
    <property type="match status" value="1"/>
</dbReference>
<dbReference type="PANTHER" id="PTHR12215">
    <property type="entry name" value="PHOSPHOPANTETHEINE TRANSFERASE"/>
    <property type="match status" value="1"/>
</dbReference>